<dbReference type="AlphaFoldDB" id="A0A0U3IA79"/>
<reference evidence="1 2" key="1">
    <citation type="submission" date="2015-12" db="EMBL/GenBank/DDBJ databases">
        <title>Complete genome sequence of Pseudoalteromonas rubra SCSIO 6842, harboring a conjugative plasmid.</title>
        <authorList>
            <person name="Li B."/>
            <person name="Wang X."/>
        </authorList>
    </citation>
    <scope>NUCLEOTIDE SEQUENCE [LARGE SCALE GENOMIC DNA]</scope>
    <source>
        <strain evidence="1 2">SCSIO 6842</strain>
    </source>
</reference>
<sequence length="283" mass="31970">MSENLTPNTPLVPPNHTPLQRALDQHGQLTQTLEASISLLRGFKSHPNPNLLPWLVWEYGLDPLEPYLDNLDQVLLQGLSWQRIRGTRASLAMAVGWLGEPLLHIEESGSPRHFYRYQLHLDSVPGEWQLNRLAQLSELSAPARSELVRITYQLDIRELALSSGQFGDLLSDQSGFRYTLQDGKQVRLSRQRTHRGRTELSAQSGSKVLRKRGQLWGQVHNHQLGTLVLSEPSASHLQSGISHQRAIVSHIQTQPGLWQASWSIVSWSDSQTPQLVQCHYSLT</sequence>
<evidence type="ECO:0000313" key="1">
    <source>
        <dbReference type="EMBL" id="ALU44624.1"/>
    </source>
</evidence>
<gene>
    <name evidence="1" type="ORF">AT705_17770</name>
</gene>
<dbReference type="Pfam" id="PF09684">
    <property type="entry name" value="Tail_P2_I"/>
    <property type="match status" value="1"/>
</dbReference>
<proteinExistence type="predicted"/>
<dbReference type="EMBL" id="CP013611">
    <property type="protein sequence ID" value="ALU44624.1"/>
    <property type="molecule type" value="Genomic_DNA"/>
</dbReference>
<evidence type="ECO:0000313" key="2">
    <source>
        <dbReference type="Proteomes" id="UP000069015"/>
    </source>
</evidence>
<evidence type="ECO:0008006" key="3">
    <source>
        <dbReference type="Google" id="ProtNLM"/>
    </source>
</evidence>
<dbReference type="KEGG" id="prr:AT705_17770"/>
<dbReference type="Proteomes" id="UP000069015">
    <property type="component" value="Chromosome 1"/>
</dbReference>
<dbReference type="RefSeq" id="WP_058797601.1">
    <property type="nucleotide sequence ID" value="NZ_CP013611.1"/>
</dbReference>
<name>A0A0U3IA79_9GAMM</name>
<accession>A0A0U3IA79</accession>
<dbReference type="InterPro" id="IPR006521">
    <property type="entry name" value="Tail_protein_I"/>
</dbReference>
<organism evidence="1 2">
    <name type="scientific">Pseudoalteromonas rubra</name>
    <dbReference type="NCBI Taxonomy" id="43658"/>
    <lineage>
        <taxon>Bacteria</taxon>
        <taxon>Pseudomonadati</taxon>
        <taxon>Pseudomonadota</taxon>
        <taxon>Gammaproteobacteria</taxon>
        <taxon>Alteromonadales</taxon>
        <taxon>Pseudoalteromonadaceae</taxon>
        <taxon>Pseudoalteromonas</taxon>
    </lineage>
</organism>
<protein>
    <recommendedName>
        <fullName evidence="3">Phage tail protein</fullName>
    </recommendedName>
</protein>